<feature type="domain" description="CoA carboxyltransferase C-terminal" evidence="3">
    <location>
        <begin position="311"/>
        <end position="560"/>
    </location>
</feature>
<dbReference type="InterPro" id="IPR029045">
    <property type="entry name" value="ClpP/crotonase-like_dom_sf"/>
</dbReference>
<dbReference type="GO" id="GO:0004658">
    <property type="term" value="F:propionyl-CoA carboxylase activity"/>
    <property type="evidence" value="ECO:0007669"/>
    <property type="project" value="TreeGrafter"/>
</dbReference>
<dbReference type="EMBL" id="GU937384">
    <property type="protein sequence ID" value="ADG86308.1"/>
    <property type="molecule type" value="Genomic_DNA"/>
</dbReference>
<feature type="domain" description="CoA carboxyltransferase N-terminal" evidence="2">
    <location>
        <begin position="51"/>
        <end position="307"/>
    </location>
</feature>
<sequence>MSVAEETPLKTETDTAVDTTAPTAPPAATHPALSAAPPAAPETGTPEDGHLRDRAAELAELHEKARRGPSERATETQHAKGKLTARERLALLFDEGGFTEIEELRRHRATGFGLEDRRPHTDGVVTGWGRVHGRTVFAYAHDFRIFGGALGEAHAEKIHKLMDLAESAGSPVVGLCDGAGARIQEGVTALAGYGGIFTRNVRSSGVIPQISVIMGPCAGGAAYSPALTDFVFMVRGTAQMFITGPDVVQAVTGEVITHDALGGAGAHSSLSGVAHFAYDDEASCLDDVRHLLSLLPSNNRELPPPEPTSDPADRRTEALLDLVPADPGRAYDIRSVVGEIVDDGEFFEVHEAWATNIVCALARLDGQVVGIVANQPASRAGVLDIHASEKAARFVQTCDAFNVPLVTLVDVPGFLPGVDQEHGGIIRHGAKLLYAYCNATVPRIQLILRKAYGGAYIVMDSRSIGTDISLAWPGNEIAVMGAEGAANVVFRREIAGASDPEATRARLVKEYRSELMHPYYAAERGLVDSVIDPAETRERLIGALAMLRAKHAPLPSRKHGNQPQ</sequence>
<organism evidence="4">
    <name type="scientific">Streptomyces sp. SANK 61196</name>
    <dbReference type="NCBI Taxonomy" id="764784"/>
    <lineage>
        <taxon>Bacteria</taxon>
        <taxon>Bacillati</taxon>
        <taxon>Actinomycetota</taxon>
        <taxon>Actinomycetes</taxon>
        <taxon>Kitasatosporales</taxon>
        <taxon>Streptomycetaceae</taxon>
        <taxon>Streptomyces</taxon>
    </lineage>
</organism>
<dbReference type="Gene3D" id="3.90.226.10">
    <property type="entry name" value="2-enoyl-CoA Hydratase, Chain A, domain 1"/>
    <property type="match status" value="2"/>
</dbReference>
<gene>
    <name evidence="4" type="primary">san1</name>
</gene>
<dbReference type="FunFam" id="3.90.226.10:FF:000016">
    <property type="entry name" value="Propionyl-CoA carboxylase, beta subunit"/>
    <property type="match status" value="1"/>
</dbReference>
<feature type="compositionally biased region" description="Low complexity" evidence="1">
    <location>
        <begin position="14"/>
        <end position="37"/>
    </location>
</feature>
<dbReference type="AlphaFoldDB" id="E2EKJ2"/>
<protein>
    <submittedName>
        <fullName evidence="4">Acyl-CoA decarboxylase</fullName>
    </submittedName>
</protein>
<evidence type="ECO:0000313" key="4">
    <source>
        <dbReference type="EMBL" id="ADG86308.1"/>
    </source>
</evidence>
<dbReference type="PROSITE" id="PS50980">
    <property type="entry name" value="COA_CT_NTER"/>
    <property type="match status" value="1"/>
</dbReference>
<evidence type="ECO:0000259" key="2">
    <source>
        <dbReference type="PROSITE" id="PS50980"/>
    </source>
</evidence>
<dbReference type="PROSITE" id="PS50989">
    <property type="entry name" value="COA_CT_CTER"/>
    <property type="match status" value="1"/>
</dbReference>
<dbReference type="PANTHER" id="PTHR43842">
    <property type="entry name" value="PROPIONYL-COA CARBOXYLASE BETA CHAIN"/>
    <property type="match status" value="1"/>
</dbReference>
<dbReference type="PANTHER" id="PTHR43842:SF2">
    <property type="entry name" value="PROPIONYL-COA CARBOXYLASE BETA CHAIN, MITOCHONDRIAL"/>
    <property type="match status" value="1"/>
</dbReference>
<evidence type="ECO:0000256" key="1">
    <source>
        <dbReference type="SAM" id="MobiDB-lite"/>
    </source>
</evidence>
<evidence type="ECO:0000259" key="3">
    <source>
        <dbReference type="PROSITE" id="PS50989"/>
    </source>
</evidence>
<name>E2EKJ2_9ACTN</name>
<dbReference type="InterPro" id="IPR011763">
    <property type="entry name" value="COA_CT_C"/>
</dbReference>
<dbReference type="SUPFAM" id="SSF52096">
    <property type="entry name" value="ClpP/crotonase"/>
    <property type="match status" value="2"/>
</dbReference>
<dbReference type="InterPro" id="IPR051047">
    <property type="entry name" value="AccD/PCCB"/>
</dbReference>
<feature type="region of interest" description="Disordered" evidence="1">
    <location>
        <begin position="1"/>
        <end position="49"/>
    </location>
</feature>
<dbReference type="GO" id="GO:0009317">
    <property type="term" value="C:acetyl-CoA carboxylase complex"/>
    <property type="evidence" value="ECO:0007669"/>
    <property type="project" value="TreeGrafter"/>
</dbReference>
<dbReference type="InterPro" id="IPR011762">
    <property type="entry name" value="COA_CT_N"/>
</dbReference>
<reference evidence="4" key="1">
    <citation type="journal article" date="2010" name="J. Am. Chem. Soc.">
        <title>Cloning, sequencing, heterologous expression, and mechanistic analysis of A-74528 biosynthesis.</title>
        <authorList>
            <person name="Zaleta-Rivera K."/>
            <person name="Charkoudian L.K."/>
            <person name="Ridley C.P."/>
            <person name="Khosla C."/>
        </authorList>
    </citation>
    <scope>NUCLEOTIDE SEQUENCE</scope>
    <source>
        <strain evidence="4">SANK 61196</strain>
    </source>
</reference>
<dbReference type="Pfam" id="PF01039">
    <property type="entry name" value="Carboxyl_trans"/>
    <property type="match status" value="1"/>
</dbReference>
<proteinExistence type="predicted"/>
<accession>E2EKJ2</accession>
<dbReference type="InterPro" id="IPR034733">
    <property type="entry name" value="AcCoA_carboxyl_beta"/>
</dbReference>